<organism evidence="2 3">
    <name type="scientific">Leptospira fletcheri</name>
    <dbReference type="NCBI Taxonomy" id="2484981"/>
    <lineage>
        <taxon>Bacteria</taxon>
        <taxon>Pseudomonadati</taxon>
        <taxon>Spirochaetota</taxon>
        <taxon>Spirochaetia</taxon>
        <taxon>Leptospirales</taxon>
        <taxon>Leptospiraceae</taxon>
        <taxon>Leptospira</taxon>
    </lineage>
</organism>
<keyword evidence="1" id="KW-0472">Membrane</keyword>
<keyword evidence="1" id="KW-1133">Transmembrane helix</keyword>
<dbReference type="Proteomes" id="UP000298458">
    <property type="component" value="Unassembled WGS sequence"/>
</dbReference>
<evidence type="ECO:0000256" key="1">
    <source>
        <dbReference type="SAM" id="Phobius"/>
    </source>
</evidence>
<dbReference type="OrthoDB" id="334160at2"/>
<name>A0A4R9GEF5_9LEPT</name>
<keyword evidence="3" id="KW-1185">Reference proteome</keyword>
<comment type="caution">
    <text evidence="2">The sequence shown here is derived from an EMBL/GenBank/DDBJ whole genome shotgun (WGS) entry which is preliminary data.</text>
</comment>
<evidence type="ECO:0000313" key="3">
    <source>
        <dbReference type="Proteomes" id="UP000298458"/>
    </source>
</evidence>
<proteinExistence type="predicted"/>
<dbReference type="RefSeq" id="WP_135768055.1">
    <property type="nucleotide sequence ID" value="NZ_RQET01000007.1"/>
</dbReference>
<sequence length="660" mass="76742">MFLLAQDLDSPILKWPEFSWIPVLNGGLFVLALVIAVYYIQKYLANRNVSQRQYRDRVLAKLNVHEFSPRNVSLIHSFLDKIPYLSMKGIAEDPSWYRKYFLPEFLQFLADQGNLPAWKDVQIVRSLDHAIQDHQAQSIHFIPAVLQADSEERFSILLRIDQIDSELVGRSIHARVYSKKGTHPFSLKRYEKVHIFYLDENKRWLRVDAIFISQEGGNLTLQIESVPELDVQKSTEWAEGPKTNIFQNSEVPGGTDEYTDSLNQILSYASVDSSVRSEVEYAIRIFKEHPGTTRRSASQEDLRIFIHIYKVCYLKSRTKGEEVPKPVRLFLHFFYLDEKLVSRKRILELENSLSLFKSARSEPRRIEANLSLHTLPDWLALILAGKRNPSRNHLGEFYDRKQKTENVRLTESQGADRLKEAEYLSDVLDWELENLLFRGLFSISLSPDMVHPFLSEDLFYGDTKGNLLFYDKIFDFAEKIQRIDPGLFYKKNRTQTAESSPRIPNIVKESYADCILLPFSGNRSALWQEISDGNSIYGRILLPSILSENASLTLAKAFGEFRWETERILHGNRWKDPISRSLTSEYYSYLEGFRKNPNLTLEAKKRVEQQWFKAGKNIKDMFSLDYAYWVLMESQGKPRLNRLVRDILARFVPSHKPAGS</sequence>
<evidence type="ECO:0000313" key="2">
    <source>
        <dbReference type="EMBL" id="TGK10169.1"/>
    </source>
</evidence>
<protein>
    <submittedName>
        <fullName evidence="2">Uncharacterized protein</fullName>
    </submittedName>
</protein>
<gene>
    <name evidence="2" type="ORF">EHO60_09955</name>
</gene>
<accession>A0A4R9GEF5</accession>
<dbReference type="AlphaFoldDB" id="A0A4R9GEF5"/>
<feature type="transmembrane region" description="Helical" evidence="1">
    <location>
        <begin position="20"/>
        <end position="40"/>
    </location>
</feature>
<keyword evidence="1" id="KW-0812">Transmembrane</keyword>
<dbReference type="EMBL" id="RQET01000007">
    <property type="protein sequence ID" value="TGK10169.1"/>
    <property type="molecule type" value="Genomic_DNA"/>
</dbReference>
<reference evidence="2" key="1">
    <citation type="journal article" date="2019" name="PLoS Negl. Trop. Dis.">
        <title>Revisiting the worldwide diversity of Leptospira species in the environment.</title>
        <authorList>
            <person name="Vincent A.T."/>
            <person name="Schiettekatte O."/>
            <person name="Bourhy P."/>
            <person name="Veyrier F.J."/>
            <person name="Picardeau M."/>
        </authorList>
    </citation>
    <scope>NUCLEOTIDE SEQUENCE [LARGE SCALE GENOMIC DNA]</scope>
    <source>
        <strain evidence="2">SSW15</strain>
    </source>
</reference>